<dbReference type="Proteomes" id="UP001153678">
    <property type="component" value="Unassembled WGS sequence"/>
</dbReference>
<gene>
    <name evidence="1" type="ORF">FWILDA_LOCUS4547</name>
</gene>
<dbReference type="AlphaFoldDB" id="A0A9W4SJA5"/>
<accession>A0A9W4SJA5</accession>
<evidence type="ECO:0000313" key="2">
    <source>
        <dbReference type="Proteomes" id="UP001153678"/>
    </source>
</evidence>
<comment type="caution">
    <text evidence="1">The sequence shown here is derived from an EMBL/GenBank/DDBJ whole genome shotgun (WGS) entry which is preliminary data.</text>
</comment>
<reference evidence="1" key="1">
    <citation type="submission" date="2022-08" db="EMBL/GenBank/DDBJ databases">
        <authorList>
            <person name="Kallberg Y."/>
            <person name="Tangrot J."/>
            <person name="Rosling A."/>
        </authorList>
    </citation>
    <scope>NUCLEOTIDE SEQUENCE</scope>
    <source>
        <strain evidence="1">Wild A</strain>
    </source>
</reference>
<dbReference type="EMBL" id="CAMKVN010000692">
    <property type="protein sequence ID" value="CAI2170371.1"/>
    <property type="molecule type" value="Genomic_DNA"/>
</dbReference>
<keyword evidence="2" id="KW-1185">Reference proteome</keyword>
<protein>
    <submittedName>
        <fullName evidence="1">13857_t:CDS:1</fullName>
    </submittedName>
</protein>
<dbReference type="OrthoDB" id="2357851at2759"/>
<sequence>MANNKIYSLNLRIHDSQNDNEIFVIEISREKKVDSLKPIVKKRLAPLFDHIPSTQIDLCMNHLQGERSMQPTASISNYFQVIPGPNDIHIFVSPPPPNNE</sequence>
<name>A0A9W4SJA5_9GLOM</name>
<evidence type="ECO:0000313" key="1">
    <source>
        <dbReference type="EMBL" id="CAI2170371.1"/>
    </source>
</evidence>
<proteinExistence type="predicted"/>
<organism evidence="1 2">
    <name type="scientific">Funneliformis geosporum</name>
    <dbReference type="NCBI Taxonomy" id="1117311"/>
    <lineage>
        <taxon>Eukaryota</taxon>
        <taxon>Fungi</taxon>
        <taxon>Fungi incertae sedis</taxon>
        <taxon>Mucoromycota</taxon>
        <taxon>Glomeromycotina</taxon>
        <taxon>Glomeromycetes</taxon>
        <taxon>Glomerales</taxon>
        <taxon>Glomeraceae</taxon>
        <taxon>Funneliformis</taxon>
    </lineage>
</organism>